<feature type="region of interest" description="Disordered" evidence="1">
    <location>
        <begin position="593"/>
        <end position="634"/>
    </location>
</feature>
<proteinExistence type="predicted"/>
<gene>
    <name evidence="2" type="ORF">RRG08_029024</name>
</gene>
<feature type="region of interest" description="Disordered" evidence="1">
    <location>
        <begin position="722"/>
        <end position="932"/>
    </location>
</feature>
<keyword evidence="3" id="KW-1185">Reference proteome</keyword>
<comment type="caution">
    <text evidence="2">The sequence shown here is derived from an EMBL/GenBank/DDBJ whole genome shotgun (WGS) entry which is preliminary data.</text>
</comment>
<feature type="compositionally biased region" description="Basic and acidic residues" evidence="1">
    <location>
        <begin position="856"/>
        <end position="866"/>
    </location>
</feature>
<dbReference type="AlphaFoldDB" id="A0AAE1AIE2"/>
<feature type="region of interest" description="Disordered" evidence="1">
    <location>
        <begin position="649"/>
        <end position="697"/>
    </location>
</feature>
<protein>
    <submittedName>
        <fullName evidence="2">Uncharacterized protein</fullName>
    </submittedName>
</protein>
<feature type="compositionally biased region" description="Basic and acidic residues" evidence="1">
    <location>
        <begin position="599"/>
        <end position="615"/>
    </location>
</feature>
<reference evidence="2" key="1">
    <citation type="journal article" date="2023" name="G3 (Bethesda)">
        <title>A reference genome for the long-term kleptoplast-retaining sea slug Elysia crispata morphotype clarki.</title>
        <authorList>
            <person name="Eastman K.E."/>
            <person name="Pendleton A.L."/>
            <person name="Shaikh M.A."/>
            <person name="Suttiyut T."/>
            <person name="Ogas R."/>
            <person name="Tomko P."/>
            <person name="Gavelis G."/>
            <person name="Widhalm J.R."/>
            <person name="Wisecaver J.H."/>
        </authorList>
    </citation>
    <scope>NUCLEOTIDE SEQUENCE</scope>
    <source>
        <strain evidence="2">ECLA1</strain>
    </source>
</reference>
<evidence type="ECO:0000313" key="2">
    <source>
        <dbReference type="EMBL" id="KAK3788228.1"/>
    </source>
</evidence>
<evidence type="ECO:0000256" key="1">
    <source>
        <dbReference type="SAM" id="MobiDB-lite"/>
    </source>
</evidence>
<feature type="compositionally biased region" description="Acidic residues" evidence="1">
    <location>
        <begin position="737"/>
        <end position="748"/>
    </location>
</feature>
<dbReference type="EMBL" id="JAWDGP010001775">
    <property type="protein sequence ID" value="KAK3788228.1"/>
    <property type="molecule type" value="Genomic_DNA"/>
</dbReference>
<evidence type="ECO:0000313" key="3">
    <source>
        <dbReference type="Proteomes" id="UP001283361"/>
    </source>
</evidence>
<feature type="compositionally biased region" description="Polar residues" evidence="1">
    <location>
        <begin position="918"/>
        <end position="931"/>
    </location>
</feature>
<accession>A0AAE1AIE2</accession>
<organism evidence="2 3">
    <name type="scientific">Elysia crispata</name>
    <name type="common">lettuce slug</name>
    <dbReference type="NCBI Taxonomy" id="231223"/>
    <lineage>
        <taxon>Eukaryota</taxon>
        <taxon>Metazoa</taxon>
        <taxon>Spiralia</taxon>
        <taxon>Lophotrochozoa</taxon>
        <taxon>Mollusca</taxon>
        <taxon>Gastropoda</taxon>
        <taxon>Heterobranchia</taxon>
        <taxon>Euthyneura</taxon>
        <taxon>Panpulmonata</taxon>
        <taxon>Sacoglossa</taxon>
        <taxon>Placobranchoidea</taxon>
        <taxon>Plakobranchidae</taxon>
        <taxon>Elysia</taxon>
    </lineage>
</organism>
<sequence length="1091" mass="123401">MTMFHLQYPASKTFLSWDELGCLCRALGLPVDLFQRHFPTDVYELKPDEHGISVKTIQRLFELNLLQKALHRTYNFHTADWNVCVIMRALYMLEHRVLDYEGVHDVRVAYGTYEHVDMKGLVIHKHVLLRTLKMCGRSIAPLKLMHRIKHMKAEFEEKGRIQLYEFFNLIVWCDLYTVYNPQDAETAEGKEEDLFKLVDFNKLLSHHDERVAARLNEQFLAEEWDFGMEVFAGKEMFKEPPVYTEGRISQAKYHKQNYRALKKEVNHSQKRLYRAYAGSIRSRPISAPDLDNYRQHVAQKRQVESSAQEAYETVRRRLNSAPFRASSHRTDQPPQIVIGELERPVRSQPQVVTSADLSVVKRKMEDLRFNINTLDSRCKLQVKNEMEFYIPGYLEKLANRKPEEPPIPEPERKVRHWTSKIINNLAYPASNLTPSHAKNCDARYRGWQRANSKPGWHAVITSHTHENSDKGRLYARLEQKTLEPVQYIHQDYVIRYTPNTWPGLSTASCKPAKKTCRSGQEAYQEQEQQLQQQNQVQPNFRFRSLEKQEVEDDELKENNERLIPEVKEKKALPDLSFFHNKYLLDSARTSEIEPVPAQDTKKDKHRVSSPEKEPIRQPQSFPRGLETAQRKTLEPARDKCLPVCERPALAADDSPSHDPAPLKLHVETSAPDRGDATSERPGEVSIPHMEHSKPKLVGVGQIGTIALLENIEESRDLEDSLEAYNHIEDSGEGLLYGDEDEEYVEDMSETPRPVSQAEGRQTNKVKGRPSKSQPSSNQQIREVTGALKNRPSRSAPQRRTGTASPRYSPPTVASPKRTPPRVGSPKRTPPTTSQNAGGKTGQGHKPVVTGNKVCIKNREDRGKGERSNAQVTSSSESPSSTFKAGKGFRAMRGSVTSEEEESESKQDVGSGRKRFKNQIGSTTNEDTSQQECIDDDQSIYSDALTIASSDGLSDLPASPPARIKGLPINLTLAGNSGSPATPRSAPDALTEGISAPKIQFDLVNMKGDADIGSQSSSPAVGKDILFRHSSASQRKDSLVIHYDLREYLSDSEPRRPTFSRESRARLIGRVENAISPDLKHKLMAGDPGLVA</sequence>
<feature type="compositionally biased region" description="Basic and acidic residues" evidence="1">
    <location>
        <begin position="664"/>
        <end position="693"/>
    </location>
</feature>
<dbReference type="Proteomes" id="UP001283361">
    <property type="component" value="Unassembled WGS sequence"/>
</dbReference>
<feature type="compositionally biased region" description="Polar residues" evidence="1">
    <location>
        <begin position="770"/>
        <end position="781"/>
    </location>
</feature>
<feature type="compositionally biased region" description="Polar residues" evidence="1">
    <location>
        <begin position="792"/>
        <end position="805"/>
    </location>
</feature>
<name>A0AAE1AIE2_9GAST</name>